<dbReference type="OrthoDB" id="6150568at2759"/>
<gene>
    <name evidence="2" type="ORF">PACLA_8A062399</name>
</gene>
<evidence type="ECO:0000313" key="3">
    <source>
        <dbReference type="Proteomes" id="UP001152795"/>
    </source>
</evidence>
<dbReference type="Pfam" id="PF13843">
    <property type="entry name" value="DDE_Tnp_1_7"/>
    <property type="match status" value="1"/>
</dbReference>
<dbReference type="PANTHER" id="PTHR46599:SF3">
    <property type="entry name" value="PIGGYBAC TRANSPOSABLE ELEMENT-DERIVED PROTEIN 4"/>
    <property type="match status" value="1"/>
</dbReference>
<dbReference type="EMBL" id="CACRXK020000039">
    <property type="protein sequence ID" value="CAB3977249.1"/>
    <property type="molecule type" value="Genomic_DNA"/>
</dbReference>
<dbReference type="PANTHER" id="PTHR46599">
    <property type="entry name" value="PIGGYBAC TRANSPOSABLE ELEMENT-DERIVED PROTEIN 4"/>
    <property type="match status" value="1"/>
</dbReference>
<feature type="compositionally biased region" description="Basic residues" evidence="1">
    <location>
        <begin position="65"/>
        <end position="81"/>
    </location>
</feature>
<dbReference type="AlphaFoldDB" id="A0A6S7FMU4"/>
<evidence type="ECO:0000256" key="1">
    <source>
        <dbReference type="SAM" id="MobiDB-lite"/>
    </source>
</evidence>
<protein>
    <submittedName>
        <fullName evidence="2">Uncharacterized protein</fullName>
    </submittedName>
</protein>
<reference evidence="2" key="1">
    <citation type="submission" date="2020-04" db="EMBL/GenBank/DDBJ databases">
        <authorList>
            <person name="Alioto T."/>
            <person name="Alioto T."/>
            <person name="Gomez Garrido J."/>
        </authorList>
    </citation>
    <scope>NUCLEOTIDE SEQUENCE</scope>
    <source>
        <strain evidence="2">A484AB</strain>
    </source>
</reference>
<sequence length="512" mass="58330">MYQYAYTIYLFYSDEDPADEEPADEDDDPDWEGDGDLGEGSGETGRPPAKRRADSLGGTSGNRGRGGRARGGRARGGRGGRARSGGTANTSSKSYNDADTKNDLPPFQPNRPPGIHFGRQVLRGSMTTALEFFRLFFTSEMIKSVVAHTNSYAYMKLVAGGYTTYTTWEGAWEQTTDDEINHLIALLIYFGLVRVDTTVEKYWSTKTLYHGLWARKILSRTRYKALMAFLHVVDPADEQPGDKLGKLVQDLFLHATPSSGTCRTNREGFPKSLRNVKVWAKKLERGSMRWERDSNVLAIQWVDNKAVSLLTSIDSANEKEVARRRMKVGDVFERVDVDQPYAFYRYNQYMNAVDRSDQILACHNVYRKCYRWWKTLFYHLIDMAVVNGFLLFQKHRATDPGNPALQRISTYNIVNFREEIIRQICGLEEYDRPPVYEAVQAVPRHDLFCTLHIPKTAESRKHCVVCYGKGKGQKHVTTYCSAPQCNNKHMHVGAGYDCFEVWHSSDYTGKRT</sequence>
<dbReference type="InterPro" id="IPR029526">
    <property type="entry name" value="PGBD"/>
</dbReference>
<organism evidence="2 3">
    <name type="scientific">Paramuricea clavata</name>
    <name type="common">Red gorgonian</name>
    <name type="synonym">Violescent sea-whip</name>
    <dbReference type="NCBI Taxonomy" id="317549"/>
    <lineage>
        <taxon>Eukaryota</taxon>
        <taxon>Metazoa</taxon>
        <taxon>Cnidaria</taxon>
        <taxon>Anthozoa</taxon>
        <taxon>Octocorallia</taxon>
        <taxon>Malacalcyonacea</taxon>
        <taxon>Plexauridae</taxon>
        <taxon>Paramuricea</taxon>
    </lineage>
</organism>
<feature type="compositionally biased region" description="Acidic residues" evidence="1">
    <location>
        <begin position="13"/>
        <end position="37"/>
    </location>
</feature>
<comment type="caution">
    <text evidence="2">The sequence shown here is derived from an EMBL/GenBank/DDBJ whole genome shotgun (WGS) entry which is preliminary data.</text>
</comment>
<dbReference type="Proteomes" id="UP001152795">
    <property type="component" value="Unassembled WGS sequence"/>
</dbReference>
<feature type="region of interest" description="Disordered" evidence="1">
    <location>
        <begin position="12"/>
        <end position="118"/>
    </location>
</feature>
<name>A0A6S7FMU4_PARCT</name>
<accession>A0A6S7FMU4</accession>
<proteinExistence type="predicted"/>
<evidence type="ECO:0000313" key="2">
    <source>
        <dbReference type="EMBL" id="CAB3977249.1"/>
    </source>
</evidence>
<keyword evidence="3" id="KW-1185">Reference proteome</keyword>